<dbReference type="InterPro" id="IPR036390">
    <property type="entry name" value="WH_DNA-bd_sf"/>
</dbReference>
<dbReference type="AlphaFoldDB" id="W0HZL3"/>
<dbReference type="EMBL" id="CP006570">
    <property type="protein sequence ID" value="AHF79276.1"/>
    <property type="molecule type" value="Genomic_DNA"/>
</dbReference>
<name>W0HZL3_9GAMM</name>
<dbReference type="PANTHER" id="PTHR42756">
    <property type="entry name" value="TRANSCRIPTIONAL REGULATOR, MARR"/>
    <property type="match status" value="1"/>
</dbReference>
<gene>
    <name evidence="5" type="ORF">Sant_P0236</name>
</gene>
<dbReference type="InterPro" id="IPR000835">
    <property type="entry name" value="HTH_MarR-typ"/>
</dbReference>
<evidence type="ECO:0000256" key="1">
    <source>
        <dbReference type="ARBA" id="ARBA00023015"/>
    </source>
</evidence>
<dbReference type="SMART" id="SM00347">
    <property type="entry name" value="HTH_MARR"/>
    <property type="match status" value="1"/>
</dbReference>
<organism evidence="5 6">
    <name type="scientific">Sodalis praecaptivus</name>
    <dbReference type="NCBI Taxonomy" id="1239307"/>
    <lineage>
        <taxon>Bacteria</taxon>
        <taxon>Pseudomonadati</taxon>
        <taxon>Pseudomonadota</taxon>
        <taxon>Gammaproteobacteria</taxon>
        <taxon>Enterobacterales</taxon>
        <taxon>Bruguierivoracaceae</taxon>
        <taxon>Sodalis</taxon>
    </lineage>
</organism>
<dbReference type="Proteomes" id="UP000019028">
    <property type="component" value="Plasmid pHS1"/>
</dbReference>
<sequence>MPAVFAPGWKMTDEELDMANIWQRPGYLIRRLNQIHHAIFNDVLSGEITPLQYGLLTVLNTQQGLDQTALTVELGADRTTLAATIELLEKRALLSRDTHFSDRRRKVVNITLKGKRLLEKTQQQMHDAQLQLLAPLPPEARRQFVAMMKVLVEGNNHITRVSVKYFE</sequence>
<dbReference type="PANTHER" id="PTHR42756:SF1">
    <property type="entry name" value="TRANSCRIPTIONAL REPRESSOR OF EMRAB OPERON"/>
    <property type="match status" value="1"/>
</dbReference>
<dbReference type="SUPFAM" id="SSF46785">
    <property type="entry name" value="Winged helix' DNA-binding domain"/>
    <property type="match status" value="1"/>
</dbReference>
<protein>
    <submittedName>
        <fullName evidence="5">MarR family transcriptional regulator</fullName>
    </submittedName>
</protein>
<dbReference type="GO" id="GO:0003677">
    <property type="term" value="F:DNA binding"/>
    <property type="evidence" value="ECO:0007669"/>
    <property type="project" value="UniProtKB-KW"/>
</dbReference>
<evidence type="ECO:0000256" key="3">
    <source>
        <dbReference type="ARBA" id="ARBA00023163"/>
    </source>
</evidence>
<evidence type="ECO:0000313" key="6">
    <source>
        <dbReference type="Proteomes" id="UP000019028"/>
    </source>
</evidence>
<evidence type="ECO:0000259" key="4">
    <source>
        <dbReference type="PROSITE" id="PS50995"/>
    </source>
</evidence>
<keyword evidence="6" id="KW-1185">Reference proteome</keyword>
<keyword evidence="1" id="KW-0805">Transcription regulation</keyword>
<dbReference type="Pfam" id="PF01047">
    <property type="entry name" value="MarR"/>
    <property type="match status" value="1"/>
</dbReference>
<dbReference type="PROSITE" id="PS50995">
    <property type="entry name" value="HTH_MARR_2"/>
    <property type="match status" value="1"/>
</dbReference>
<dbReference type="HOGENOM" id="CLU_083287_4_0_6"/>
<geneLocation type="plasmid" evidence="5 6">
    <name>pHS1</name>
</geneLocation>
<evidence type="ECO:0000256" key="2">
    <source>
        <dbReference type="ARBA" id="ARBA00023125"/>
    </source>
</evidence>
<dbReference type="Gene3D" id="1.10.10.10">
    <property type="entry name" value="Winged helix-like DNA-binding domain superfamily/Winged helix DNA-binding domain"/>
    <property type="match status" value="1"/>
</dbReference>
<dbReference type="PATRIC" id="fig|1239307.3.peg.4783"/>
<dbReference type="InterPro" id="IPR036388">
    <property type="entry name" value="WH-like_DNA-bd_sf"/>
</dbReference>
<keyword evidence="2" id="KW-0238">DNA-binding</keyword>
<keyword evidence="5" id="KW-0614">Plasmid</keyword>
<dbReference type="GO" id="GO:0003700">
    <property type="term" value="F:DNA-binding transcription factor activity"/>
    <property type="evidence" value="ECO:0007669"/>
    <property type="project" value="InterPro"/>
</dbReference>
<keyword evidence="3" id="KW-0804">Transcription</keyword>
<feature type="domain" description="HTH marR-type" evidence="4">
    <location>
        <begin position="25"/>
        <end position="153"/>
    </location>
</feature>
<reference evidence="5 6" key="1">
    <citation type="journal article" date="2014" name="Genome Biol. Evol.">
        <title>Genome degeneration and adaptation in a nascent stage of symbiosis.</title>
        <authorList>
            <person name="Oakeson K.F."/>
            <person name="Gil R."/>
            <person name="Clayton A.L."/>
            <person name="Dunn D.M."/>
            <person name="von Niederhausern A.C."/>
            <person name="Hamil C."/>
            <person name="Aoyagi A."/>
            <person name="Duval B."/>
            <person name="Baca A."/>
            <person name="Silva F.J."/>
            <person name="Vallier A."/>
            <person name="Jackson D.G."/>
            <person name="Latorre A."/>
            <person name="Weiss R.B."/>
            <person name="Heddi A."/>
            <person name="Moya A."/>
            <person name="Dale C."/>
        </authorList>
    </citation>
    <scope>NUCLEOTIDE SEQUENCE [LARGE SCALE GENOMIC DNA]</scope>
    <source>
        <strain evidence="5 6">HS1</strain>
        <plasmid evidence="6">Plasmid pHS1</plasmid>
    </source>
</reference>
<proteinExistence type="predicted"/>
<accession>W0HZL3</accession>
<dbReference type="PRINTS" id="PR00598">
    <property type="entry name" value="HTHMARR"/>
</dbReference>
<dbReference type="KEGG" id="sod:Sant_P0236"/>
<evidence type="ECO:0000313" key="5">
    <source>
        <dbReference type="EMBL" id="AHF79276.1"/>
    </source>
</evidence>